<dbReference type="AlphaFoldDB" id="A0A4U5MC31"/>
<keyword evidence="4" id="KW-1185">Reference proteome</keyword>
<feature type="compositionally biased region" description="Polar residues" evidence="1">
    <location>
        <begin position="247"/>
        <end position="270"/>
    </location>
</feature>
<sequence>MCLWELAEDDSGLFDICVGCCHAFMGMILFAILDYMIVYYVGIGYYFRWKQIAEGNDAGYLVFIPFGVLIVSFITYPIGLVAIYTRKVKWTRYYQWRVMALTLFSLGWLSSCYFVMDTGWMDLLIWTPLTICYTCGCYFISQSLLWMQYGYMGVDGRDPEYLALMEVKNKAIDFKNRIHKDVEKVKHDERSEMGIPGVKPSDEPSMMAAPKSDAAPVSAQSNVASVSAQSNVASVSKSAAVSNKSQMSAHKSNVVSAQSQVSGQKSSKMD</sequence>
<feature type="transmembrane region" description="Helical" evidence="2">
    <location>
        <begin position="96"/>
        <end position="116"/>
    </location>
</feature>
<reference evidence="3 4" key="1">
    <citation type="journal article" date="2015" name="Genome Biol.">
        <title>Comparative genomics of Steinernema reveals deeply conserved gene regulatory networks.</title>
        <authorList>
            <person name="Dillman A.R."/>
            <person name="Macchietto M."/>
            <person name="Porter C.F."/>
            <person name="Rogers A."/>
            <person name="Williams B."/>
            <person name="Antoshechkin I."/>
            <person name="Lee M.M."/>
            <person name="Goodwin Z."/>
            <person name="Lu X."/>
            <person name="Lewis E.E."/>
            <person name="Goodrich-Blair H."/>
            <person name="Stock S.P."/>
            <person name="Adams B.J."/>
            <person name="Sternberg P.W."/>
            <person name="Mortazavi A."/>
        </authorList>
    </citation>
    <scope>NUCLEOTIDE SEQUENCE [LARGE SCALE GENOMIC DNA]</scope>
    <source>
        <strain evidence="3 4">ALL</strain>
    </source>
</reference>
<feature type="transmembrane region" description="Helical" evidence="2">
    <location>
        <begin position="58"/>
        <end position="84"/>
    </location>
</feature>
<evidence type="ECO:0000313" key="4">
    <source>
        <dbReference type="Proteomes" id="UP000298663"/>
    </source>
</evidence>
<feature type="transmembrane region" description="Helical" evidence="2">
    <location>
        <begin position="123"/>
        <end position="147"/>
    </location>
</feature>
<dbReference type="EMBL" id="AZBU02000008">
    <property type="protein sequence ID" value="TKR66689.1"/>
    <property type="molecule type" value="Genomic_DNA"/>
</dbReference>
<proteinExistence type="predicted"/>
<gene>
    <name evidence="3" type="ORF">L596_022946</name>
</gene>
<accession>A0A4U5MC31</accession>
<evidence type="ECO:0000313" key="3">
    <source>
        <dbReference type="EMBL" id="TKR66689.1"/>
    </source>
</evidence>
<keyword evidence="2" id="KW-0472">Membrane</keyword>
<feature type="transmembrane region" description="Helical" evidence="2">
    <location>
        <begin position="12"/>
        <end position="38"/>
    </location>
</feature>
<keyword evidence="2" id="KW-0812">Transmembrane</keyword>
<name>A0A4U5MC31_STECR</name>
<feature type="compositionally biased region" description="Low complexity" evidence="1">
    <location>
        <begin position="217"/>
        <end position="246"/>
    </location>
</feature>
<feature type="region of interest" description="Disordered" evidence="1">
    <location>
        <begin position="187"/>
        <end position="270"/>
    </location>
</feature>
<keyword evidence="2" id="KW-1133">Transmembrane helix</keyword>
<evidence type="ECO:0000256" key="1">
    <source>
        <dbReference type="SAM" id="MobiDB-lite"/>
    </source>
</evidence>
<dbReference type="Proteomes" id="UP000298663">
    <property type="component" value="Unassembled WGS sequence"/>
</dbReference>
<comment type="caution">
    <text evidence="3">The sequence shown here is derived from an EMBL/GenBank/DDBJ whole genome shotgun (WGS) entry which is preliminary data.</text>
</comment>
<protein>
    <submittedName>
        <fullName evidence="3">Uncharacterized protein</fullName>
    </submittedName>
</protein>
<reference evidence="3 4" key="2">
    <citation type="journal article" date="2019" name="G3 (Bethesda)">
        <title>Hybrid Assembly of the Genome of the Entomopathogenic Nematode Steinernema carpocapsae Identifies the X-Chromosome.</title>
        <authorList>
            <person name="Serra L."/>
            <person name="Macchietto M."/>
            <person name="Macias-Munoz A."/>
            <person name="McGill C.J."/>
            <person name="Rodriguez I.M."/>
            <person name="Rodriguez B."/>
            <person name="Murad R."/>
            <person name="Mortazavi A."/>
        </authorList>
    </citation>
    <scope>NUCLEOTIDE SEQUENCE [LARGE SCALE GENOMIC DNA]</scope>
    <source>
        <strain evidence="3 4">ALL</strain>
    </source>
</reference>
<organism evidence="3 4">
    <name type="scientific">Steinernema carpocapsae</name>
    <name type="common">Entomopathogenic nematode</name>
    <dbReference type="NCBI Taxonomy" id="34508"/>
    <lineage>
        <taxon>Eukaryota</taxon>
        <taxon>Metazoa</taxon>
        <taxon>Ecdysozoa</taxon>
        <taxon>Nematoda</taxon>
        <taxon>Chromadorea</taxon>
        <taxon>Rhabditida</taxon>
        <taxon>Tylenchina</taxon>
        <taxon>Panagrolaimomorpha</taxon>
        <taxon>Strongyloidoidea</taxon>
        <taxon>Steinernematidae</taxon>
        <taxon>Steinernema</taxon>
    </lineage>
</organism>
<evidence type="ECO:0000256" key="2">
    <source>
        <dbReference type="SAM" id="Phobius"/>
    </source>
</evidence>